<comment type="caution">
    <text evidence="1">The sequence shown here is derived from an EMBL/GenBank/DDBJ whole genome shotgun (WGS) entry which is preliminary data.</text>
</comment>
<evidence type="ECO:0000313" key="2">
    <source>
        <dbReference type="Proteomes" id="UP000694308"/>
    </source>
</evidence>
<sequence length="47" mass="5731">MRTEGAKYIKRLMEKYSIYDERELHSKITHEEYNKLIELELNSAREA</sequence>
<dbReference type="RefSeq" id="WP_218320124.1">
    <property type="nucleotide sequence ID" value="NZ_JAEEGC010000037.1"/>
</dbReference>
<gene>
    <name evidence="1" type="ORF">I6U48_09270</name>
</gene>
<keyword evidence="2" id="KW-1185">Reference proteome</keyword>
<evidence type="ECO:0000313" key="1">
    <source>
        <dbReference type="EMBL" id="MBV7273099.1"/>
    </source>
</evidence>
<reference evidence="1" key="1">
    <citation type="submission" date="2020-12" db="EMBL/GenBank/DDBJ databases">
        <title>Clostridium thailandense sp. nov., a novel acetogenic bacterium isolated from peat land soil in Thailand.</title>
        <authorList>
            <person name="Chaikitkaew S."/>
            <person name="Birkeland N.K."/>
        </authorList>
    </citation>
    <scope>NUCLEOTIDE SEQUENCE</scope>
    <source>
        <strain evidence="1">PL3</strain>
    </source>
</reference>
<proteinExistence type="predicted"/>
<organism evidence="1 2">
    <name type="scientific">Clostridium thailandense</name>
    <dbReference type="NCBI Taxonomy" id="2794346"/>
    <lineage>
        <taxon>Bacteria</taxon>
        <taxon>Bacillati</taxon>
        <taxon>Bacillota</taxon>
        <taxon>Clostridia</taxon>
        <taxon>Eubacteriales</taxon>
        <taxon>Clostridiaceae</taxon>
        <taxon>Clostridium</taxon>
    </lineage>
</organism>
<accession>A0A949THV7</accession>
<dbReference type="EMBL" id="JAEEGC010000037">
    <property type="protein sequence ID" value="MBV7273099.1"/>
    <property type="molecule type" value="Genomic_DNA"/>
</dbReference>
<dbReference type="AlphaFoldDB" id="A0A949THV7"/>
<name>A0A949THV7_9CLOT</name>
<protein>
    <submittedName>
        <fullName evidence="1">Uncharacterized protein</fullName>
    </submittedName>
</protein>
<dbReference type="Proteomes" id="UP000694308">
    <property type="component" value="Unassembled WGS sequence"/>
</dbReference>